<dbReference type="OrthoDB" id="153872at2759"/>
<organism evidence="11 12">
    <name type="scientific">Ceratopteris richardii</name>
    <name type="common">Triangle waterfern</name>
    <dbReference type="NCBI Taxonomy" id="49495"/>
    <lineage>
        <taxon>Eukaryota</taxon>
        <taxon>Viridiplantae</taxon>
        <taxon>Streptophyta</taxon>
        <taxon>Embryophyta</taxon>
        <taxon>Tracheophyta</taxon>
        <taxon>Polypodiopsida</taxon>
        <taxon>Polypodiidae</taxon>
        <taxon>Polypodiales</taxon>
        <taxon>Pteridineae</taxon>
        <taxon>Pteridaceae</taxon>
        <taxon>Parkerioideae</taxon>
        <taxon>Ceratopteris</taxon>
    </lineage>
</organism>
<evidence type="ECO:0000256" key="6">
    <source>
        <dbReference type="ARBA" id="ARBA00023163"/>
    </source>
</evidence>
<dbReference type="GO" id="GO:0009640">
    <property type="term" value="P:photomorphogenesis"/>
    <property type="evidence" value="ECO:0007669"/>
    <property type="project" value="TreeGrafter"/>
</dbReference>
<dbReference type="InterPro" id="IPR049808">
    <property type="entry name" value="CONSTANS-like_Bbox1"/>
</dbReference>
<feature type="domain" description="B box-type" evidence="10">
    <location>
        <begin position="1"/>
        <end position="47"/>
    </location>
</feature>
<evidence type="ECO:0000313" key="12">
    <source>
        <dbReference type="Proteomes" id="UP000825935"/>
    </source>
</evidence>
<dbReference type="GO" id="GO:0008270">
    <property type="term" value="F:zinc ion binding"/>
    <property type="evidence" value="ECO:0007669"/>
    <property type="project" value="UniProtKB-KW"/>
</dbReference>
<keyword evidence="3" id="KW-0677">Repeat</keyword>
<evidence type="ECO:0000256" key="7">
    <source>
        <dbReference type="ARBA" id="ARBA00023242"/>
    </source>
</evidence>
<dbReference type="SMART" id="SM00336">
    <property type="entry name" value="BBOX"/>
    <property type="match status" value="2"/>
</dbReference>
<feature type="compositionally biased region" description="Low complexity" evidence="9">
    <location>
        <begin position="133"/>
        <end position="158"/>
    </location>
</feature>
<keyword evidence="5" id="KW-0805">Transcription regulation</keyword>
<gene>
    <name evidence="11" type="ORF">KP509_33G017400</name>
</gene>
<proteinExistence type="predicted"/>
<comment type="caution">
    <text evidence="11">The sequence shown here is derived from an EMBL/GenBank/DDBJ whole genome shotgun (WGS) entry which is preliminary data.</text>
</comment>
<dbReference type="AlphaFoldDB" id="A0A8T2QN32"/>
<dbReference type="PANTHER" id="PTHR31832">
    <property type="entry name" value="B-BOX ZINC FINGER PROTEIN 22"/>
    <property type="match status" value="1"/>
</dbReference>
<keyword evidence="8" id="KW-0863">Zinc-finger</keyword>
<dbReference type="InterPro" id="IPR000315">
    <property type="entry name" value="Znf_B-box"/>
</dbReference>
<evidence type="ECO:0000256" key="8">
    <source>
        <dbReference type="PROSITE-ProRule" id="PRU00024"/>
    </source>
</evidence>
<dbReference type="InterPro" id="IPR051979">
    <property type="entry name" value="B-box_zinc_finger"/>
</dbReference>
<protein>
    <recommendedName>
        <fullName evidence="10">B box-type domain-containing protein</fullName>
    </recommendedName>
</protein>
<evidence type="ECO:0000256" key="5">
    <source>
        <dbReference type="ARBA" id="ARBA00023015"/>
    </source>
</evidence>
<dbReference type="PANTHER" id="PTHR31832:SF63">
    <property type="entry name" value="B-BOX ZINC FINGER PROTEIN 23"/>
    <property type="match status" value="1"/>
</dbReference>
<dbReference type="CDD" id="cd19821">
    <property type="entry name" value="Bbox1_BBX-like"/>
    <property type="match status" value="2"/>
</dbReference>
<name>A0A8T2QN32_CERRI</name>
<evidence type="ECO:0000256" key="2">
    <source>
        <dbReference type="ARBA" id="ARBA00022723"/>
    </source>
</evidence>
<keyword evidence="7" id="KW-0539">Nucleus</keyword>
<feature type="compositionally biased region" description="Basic and acidic residues" evidence="9">
    <location>
        <begin position="42"/>
        <end position="59"/>
    </location>
</feature>
<dbReference type="Pfam" id="PF00643">
    <property type="entry name" value="zf-B_box"/>
    <property type="match status" value="2"/>
</dbReference>
<evidence type="ECO:0000259" key="10">
    <source>
        <dbReference type="PROSITE" id="PS50119"/>
    </source>
</evidence>
<sequence length="382" mass="41170">MKVQCDVCGEAPAALICCADEAALCADCDRRVHAANKLAGKHERLPLSQKQRPERRPESGHSSGGDSCSDRLASPFCDVCQDKAGLFFCLEDRAILCRDCDLSIHISNKLTRKHKRFLVTGVRVGLDAMPAPLNLPDSSSPKSLSPKSLSSLPHPNSSMVGLSTAPLSKPSCALPIAPSPLGPNVEADKQLFNVSPVTYTCETGSPSQSVQSSALEPNATFTLTNTKMNSTVHAITQSESSQPSLSVPINPHTSHPDPQNMSTAMCPSYSIAYLDELLNGSFSAAENFQGTHPLVGVTNEDWDTFDGTFALDFLQQSTNSFGDPFTEAPPTLFVSSHASHFPDSSPHKRKRCFDDLFHTILSHTSLIPNAICPQSKQSRNHI</sequence>
<feature type="domain" description="B box-type" evidence="10">
    <location>
        <begin position="72"/>
        <end position="119"/>
    </location>
</feature>
<evidence type="ECO:0000313" key="11">
    <source>
        <dbReference type="EMBL" id="KAH7285196.1"/>
    </source>
</evidence>
<dbReference type="GO" id="GO:0005634">
    <property type="term" value="C:nucleus"/>
    <property type="evidence" value="ECO:0007669"/>
    <property type="project" value="UniProtKB-SubCell"/>
</dbReference>
<reference evidence="11" key="1">
    <citation type="submission" date="2021-08" db="EMBL/GenBank/DDBJ databases">
        <title>WGS assembly of Ceratopteris richardii.</title>
        <authorList>
            <person name="Marchant D.B."/>
            <person name="Chen G."/>
            <person name="Jenkins J."/>
            <person name="Shu S."/>
            <person name="Leebens-Mack J."/>
            <person name="Grimwood J."/>
            <person name="Schmutz J."/>
            <person name="Soltis P."/>
            <person name="Soltis D."/>
            <person name="Chen Z.-H."/>
        </authorList>
    </citation>
    <scope>NUCLEOTIDE SEQUENCE</scope>
    <source>
        <strain evidence="11">Whitten #5841</strain>
        <tissue evidence="11">Leaf</tissue>
    </source>
</reference>
<dbReference type="Gene3D" id="3.30.160.60">
    <property type="entry name" value="Classic Zinc Finger"/>
    <property type="match status" value="1"/>
</dbReference>
<dbReference type="Proteomes" id="UP000825935">
    <property type="component" value="Chromosome 33"/>
</dbReference>
<dbReference type="PROSITE" id="PS50119">
    <property type="entry name" value="ZF_BBOX"/>
    <property type="match status" value="2"/>
</dbReference>
<feature type="region of interest" description="Disordered" evidence="9">
    <location>
        <begin position="133"/>
        <end position="161"/>
    </location>
</feature>
<keyword evidence="6" id="KW-0804">Transcription</keyword>
<dbReference type="GO" id="GO:0006355">
    <property type="term" value="P:regulation of DNA-templated transcription"/>
    <property type="evidence" value="ECO:0007669"/>
    <property type="project" value="TreeGrafter"/>
</dbReference>
<evidence type="ECO:0000256" key="3">
    <source>
        <dbReference type="ARBA" id="ARBA00022737"/>
    </source>
</evidence>
<accession>A0A8T2QN32</accession>
<evidence type="ECO:0000256" key="9">
    <source>
        <dbReference type="SAM" id="MobiDB-lite"/>
    </source>
</evidence>
<comment type="subcellular location">
    <subcellularLocation>
        <location evidence="1">Nucleus</location>
    </subcellularLocation>
</comment>
<evidence type="ECO:0000256" key="1">
    <source>
        <dbReference type="ARBA" id="ARBA00004123"/>
    </source>
</evidence>
<keyword evidence="2" id="KW-0479">Metal-binding</keyword>
<keyword evidence="12" id="KW-1185">Reference proteome</keyword>
<keyword evidence="4" id="KW-0862">Zinc</keyword>
<feature type="region of interest" description="Disordered" evidence="9">
    <location>
        <begin position="42"/>
        <end position="68"/>
    </location>
</feature>
<evidence type="ECO:0000256" key="4">
    <source>
        <dbReference type="ARBA" id="ARBA00022833"/>
    </source>
</evidence>
<dbReference type="EMBL" id="CM035438">
    <property type="protein sequence ID" value="KAH7285196.1"/>
    <property type="molecule type" value="Genomic_DNA"/>
</dbReference>